<reference evidence="1 2" key="1">
    <citation type="submission" date="2016-04" db="EMBL/GenBank/DDBJ databases">
        <authorList>
            <person name="Mornico D."/>
        </authorList>
    </citation>
    <scope>NUCLEOTIDE SEQUENCE [LARGE SCALE GENOMIC DNA]</scope>
    <source>
        <strain evidence="1 2">A121</strain>
    </source>
</reference>
<evidence type="ECO:0000313" key="2">
    <source>
        <dbReference type="Proteomes" id="UP000195338"/>
    </source>
</evidence>
<dbReference type="Proteomes" id="UP000195338">
    <property type="component" value="Unassembled WGS sequence"/>
</dbReference>
<sequence>MTSSKTLQQAIADITIWRKGEQRTPHKPLLLLHVLASYGSDGIGLANLISEAC</sequence>
<name>A0ABY0JW58_9ENTR</name>
<evidence type="ECO:0000313" key="1">
    <source>
        <dbReference type="EMBL" id="SBW28603.1"/>
    </source>
</evidence>
<protein>
    <submittedName>
        <fullName evidence="1">Uncharacterized protein</fullName>
    </submittedName>
</protein>
<gene>
    <name evidence="1" type="ORF">BN4901_4826</name>
</gene>
<proteinExistence type="predicted"/>
<dbReference type="EMBL" id="FLUX01000051">
    <property type="protein sequence ID" value="SBW28603.1"/>
    <property type="molecule type" value="Genomic_DNA"/>
</dbReference>
<keyword evidence="2" id="KW-1185">Reference proteome</keyword>
<comment type="caution">
    <text evidence="1">The sequence shown here is derived from an EMBL/GenBank/DDBJ whole genome shotgun (WGS) entry which is preliminary data.</text>
</comment>
<accession>A0ABY0JW58</accession>
<organism evidence="1 2">
    <name type="scientific">Citrobacter europaeus</name>
    <dbReference type="NCBI Taxonomy" id="1914243"/>
    <lineage>
        <taxon>Bacteria</taxon>
        <taxon>Pseudomonadati</taxon>
        <taxon>Pseudomonadota</taxon>
        <taxon>Gammaproteobacteria</taxon>
        <taxon>Enterobacterales</taxon>
        <taxon>Enterobacteriaceae</taxon>
        <taxon>Citrobacter</taxon>
    </lineage>
</organism>